<keyword evidence="1" id="KW-1133">Transmembrane helix</keyword>
<keyword evidence="1" id="KW-0472">Membrane</keyword>
<proteinExistence type="predicted"/>
<gene>
    <name evidence="2" type="ORF">BCR32DRAFT_282108</name>
</gene>
<evidence type="ECO:0000313" key="2">
    <source>
        <dbReference type="EMBL" id="ORX78598.1"/>
    </source>
</evidence>
<feature type="transmembrane region" description="Helical" evidence="1">
    <location>
        <begin position="44"/>
        <end position="65"/>
    </location>
</feature>
<comment type="caution">
    <text evidence="2">The sequence shown here is derived from an EMBL/GenBank/DDBJ whole genome shotgun (WGS) entry which is preliminary data.</text>
</comment>
<reference evidence="2 3" key="2">
    <citation type="submission" date="2016-08" db="EMBL/GenBank/DDBJ databases">
        <title>Pervasive Adenine N6-methylation of Active Genes in Fungi.</title>
        <authorList>
            <consortium name="DOE Joint Genome Institute"/>
            <person name="Mondo S.J."/>
            <person name="Dannebaum R.O."/>
            <person name="Kuo R.C."/>
            <person name="Labutti K."/>
            <person name="Haridas S."/>
            <person name="Kuo A."/>
            <person name="Salamov A."/>
            <person name="Ahrendt S.R."/>
            <person name="Lipzen A."/>
            <person name="Sullivan W."/>
            <person name="Andreopoulos W.B."/>
            <person name="Clum A."/>
            <person name="Lindquist E."/>
            <person name="Daum C."/>
            <person name="Ramamoorthy G.K."/>
            <person name="Gryganskyi A."/>
            <person name="Culley D."/>
            <person name="Magnuson J.K."/>
            <person name="James T.Y."/>
            <person name="O'Malley M.A."/>
            <person name="Stajich J.E."/>
            <person name="Spatafora J.W."/>
            <person name="Visel A."/>
            <person name="Grigoriev I.V."/>
        </authorList>
    </citation>
    <scope>NUCLEOTIDE SEQUENCE [LARGE SCALE GENOMIC DNA]</scope>
    <source>
        <strain evidence="2 3">S4</strain>
    </source>
</reference>
<evidence type="ECO:0000313" key="3">
    <source>
        <dbReference type="Proteomes" id="UP000193944"/>
    </source>
</evidence>
<accession>A0A1Y1WZ24</accession>
<dbReference type="Proteomes" id="UP000193944">
    <property type="component" value="Unassembled WGS sequence"/>
</dbReference>
<dbReference type="AlphaFoldDB" id="A0A1Y1WZ24"/>
<reference evidence="2 3" key="1">
    <citation type="submission" date="2016-08" db="EMBL/GenBank/DDBJ databases">
        <title>A Parts List for Fungal Cellulosomes Revealed by Comparative Genomics.</title>
        <authorList>
            <consortium name="DOE Joint Genome Institute"/>
            <person name="Haitjema C.H."/>
            <person name="Gilmore S.P."/>
            <person name="Henske J.K."/>
            <person name="Solomon K.V."/>
            <person name="De Groot R."/>
            <person name="Kuo A."/>
            <person name="Mondo S.J."/>
            <person name="Salamov A.A."/>
            <person name="Labutti K."/>
            <person name="Zhao Z."/>
            <person name="Chiniquy J."/>
            <person name="Barry K."/>
            <person name="Brewer H.M."/>
            <person name="Purvine S.O."/>
            <person name="Wright A.T."/>
            <person name="Boxma B."/>
            <person name="Van Alen T."/>
            <person name="Hackstein J.H."/>
            <person name="Baker S.E."/>
            <person name="Grigoriev I.V."/>
            <person name="O'Malley M.A."/>
        </authorList>
    </citation>
    <scope>NUCLEOTIDE SEQUENCE [LARGE SCALE GENOMIC DNA]</scope>
    <source>
        <strain evidence="2 3">S4</strain>
    </source>
</reference>
<keyword evidence="1" id="KW-0812">Transmembrane</keyword>
<organism evidence="2 3">
    <name type="scientific">Anaeromyces robustus</name>
    <dbReference type="NCBI Taxonomy" id="1754192"/>
    <lineage>
        <taxon>Eukaryota</taxon>
        <taxon>Fungi</taxon>
        <taxon>Fungi incertae sedis</taxon>
        <taxon>Chytridiomycota</taxon>
        <taxon>Chytridiomycota incertae sedis</taxon>
        <taxon>Neocallimastigomycetes</taxon>
        <taxon>Neocallimastigales</taxon>
        <taxon>Neocallimastigaceae</taxon>
        <taxon>Anaeromyces</taxon>
    </lineage>
</organism>
<dbReference type="EMBL" id="MCFG01000204">
    <property type="protein sequence ID" value="ORX78598.1"/>
    <property type="molecule type" value="Genomic_DNA"/>
</dbReference>
<keyword evidence="3" id="KW-1185">Reference proteome</keyword>
<sequence>MLELGRSTVYHANDYDHCTVRRKWFRSDARAECNDIGGAVDFELILICYMLYNITLQGILVVYVWKMEVLILV</sequence>
<protein>
    <submittedName>
        <fullName evidence="2">Uncharacterized protein</fullName>
    </submittedName>
</protein>
<evidence type="ECO:0000256" key="1">
    <source>
        <dbReference type="SAM" id="Phobius"/>
    </source>
</evidence>
<name>A0A1Y1WZ24_9FUNG</name>